<gene>
    <name evidence="3" type="ORF">MTX78_23750</name>
</gene>
<keyword evidence="4" id="KW-1185">Reference proteome</keyword>
<dbReference type="InterPro" id="IPR005532">
    <property type="entry name" value="SUMF_dom"/>
</dbReference>
<dbReference type="SUPFAM" id="SSF56436">
    <property type="entry name" value="C-type lectin-like"/>
    <property type="match status" value="1"/>
</dbReference>
<evidence type="ECO:0000313" key="3">
    <source>
        <dbReference type="EMBL" id="UOG77453.1"/>
    </source>
</evidence>
<dbReference type="PANTHER" id="PTHR23150:SF19">
    <property type="entry name" value="FORMYLGLYCINE-GENERATING ENZYME"/>
    <property type="match status" value="1"/>
</dbReference>
<feature type="region of interest" description="Disordered" evidence="1">
    <location>
        <begin position="313"/>
        <end position="332"/>
    </location>
</feature>
<dbReference type="PANTHER" id="PTHR23150">
    <property type="entry name" value="SULFATASE MODIFYING FACTOR 1, 2"/>
    <property type="match status" value="1"/>
</dbReference>
<dbReference type="InterPro" id="IPR051043">
    <property type="entry name" value="Sulfatase_Mod_Factor_Kinase"/>
</dbReference>
<reference evidence="3 4" key="1">
    <citation type="submission" date="2022-03" db="EMBL/GenBank/DDBJ databases">
        <title>Hymenobactersp. isolated from the air.</title>
        <authorList>
            <person name="Won M."/>
            <person name="Kwon S.-W."/>
        </authorList>
    </citation>
    <scope>NUCLEOTIDE SEQUENCE [LARGE SCALE GENOMIC DNA]</scope>
    <source>
        <strain evidence="3 4">KACC 21982</strain>
        <plasmid evidence="3 4">unnamed2</plasmid>
    </source>
</reference>
<keyword evidence="3" id="KW-0614">Plasmid</keyword>
<organism evidence="3 4">
    <name type="scientific">Hymenobacter tibetensis</name>
    <dbReference type="NCBI Taxonomy" id="497967"/>
    <lineage>
        <taxon>Bacteria</taxon>
        <taxon>Pseudomonadati</taxon>
        <taxon>Bacteroidota</taxon>
        <taxon>Cytophagia</taxon>
        <taxon>Cytophagales</taxon>
        <taxon>Hymenobacteraceae</taxon>
        <taxon>Hymenobacter</taxon>
    </lineage>
</organism>
<sequence length="373" mass="41138">MISKPPYLLFLLPFAACRHQEPSTATGPAIELQTSCHSNLPQRFAPVASTPVDSPYIAVQAPSHQGMVWVKGGRFQMGATDREGRPDEYPAHSVQLAGFWIDATEVTNAQFAAFVQATGYQTVAERKPNWEELKKQLPTGTPKPADELLVAASLTFSQPSQPIPLNDASQWWRWTPGANWRHPQGPQSTIEGKEGYPVTQVAWEDAVAYARWASKRLPTEAEWEYAARGGLAGKKYSWGDEDVETGKPKANTWQGSFPDHDLQQDGFAGLAPVRSFQPNAYGLYDMAGNVWEWVNDWYTPTYHQTLAGTVAENPGGPTESYDPQEPTVPKKITRGGSFMCNASYCKGYRASAKMKSSPDTGLENTGFRCVSSR</sequence>
<accession>A0ABY4DBH6</accession>
<dbReference type="EMBL" id="CP094671">
    <property type="protein sequence ID" value="UOG77453.1"/>
    <property type="molecule type" value="Genomic_DNA"/>
</dbReference>
<evidence type="ECO:0000313" key="4">
    <source>
        <dbReference type="Proteomes" id="UP000831113"/>
    </source>
</evidence>
<protein>
    <submittedName>
        <fullName evidence="3">Formylglycine-generating enzyme family protein</fullName>
    </submittedName>
</protein>
<feature type="domain" description="Sulfatase-modifying factor enzyme-like" evidence="2">
    <location>
        <begin position="65"/>
        <end position="370"/>
    </location>
</feature>
<dbReference type="Proteomes" id="UP000831113">
    <property type="component" value="Plasmid unnamed2"/>
</dbReference>
<proteinExistence type="predicted"/>
<geneLocation type="plasmid" evidence="3 4">
    <name>unnamed2</name>
</geneLocation>
<dbReference type="InterPro" id="IPR042095">
    <property type="entry name" value="SUMF_sf"/>
</dbReference>
<evidence type="ECO:0000259" key="2">
    <source>
        <dbReference type="Pfam" id="PF03781"/>
    </source>
</evidence>
<dbReference type="RefSeq" id="WP_243803258.1">
    <property type="nucleotide sequence ID" value="NZ_CP094671.1"/>
</dbReference>
<dbReference type="Gene3D" id="3.90.1580.10">
    <property type="entry name" value="paralog of FGE (formylglycine-generating enzyme)"/>
    <property type="match status" value="1"/>
</dbReference>
<evidence type="ECO:0000256" key="1">
    <source>
        <dbReference type="SAM" id="MobiDB-lite"/>
    </source>
</evidence>
<dbReference type="InterPro" id="IPR016187">
    <property type="entry name" value="CTDL_fold"/>
</dbReference>
<name>A0ABY4DBH6_9BACT</name>
<dbReference type="Pfam" id="PF03781">
    <property type="entry name" value="FGE-sulfatase"/>
    <property type="match status" value="1"/>
</dbReference>